<evidence type="ECO:0000256" key="2">
    <source>
        <dbReference type="SAM" id="MobiDB-lite"/>
    </source>
</evidence>
<dbReference type="PIRSF" id="PIRSF005715">
    <property type="entry name" value="VPS45_Sec1"/>
    <property type="match status" value="1"/>
</dbReference>
<keyword evidence="4" id="KW-1185">Reference proteome</keyword>
<gene>
    <name evidence="3" type="ORF">NMOB1V02_LOCUS5657</name>
</gene>
<reference evidence="3" key="1">
    <citation type="submission" date="2020-11" db="EMBL/GenBank/DDBJ databases">
        <authorList>
            <person name="Tran Van P."/>
        </authorList>
    </citation>
    <scope>NUCLEOTIDE SEQUENCE</scope>
</reference>
<dbReference type="Gene3D" id="3.40.50.1910">
    <property type="match status" value="1"/>
</dbReference>
<accession>A0A7R9BPA5</accession>
<dbReference type="EMBL" id="OA883104">
    <property type="protein sequence ID" value="CAD7277940.1"/>
    <property type="molecule type" value="Genomic_DNA"/>
</dbReference>
<dbReference type="InterPro" id="IPR027482">
    <property type="entry name" value="Sec1-like_dom2"/>
</dbReference>
<dbReference type="OrthoDB" id="2228at2759"/>
<dbReference type="InterPro" id="IPR043127">
    <property type="entry name" value="Sec-1-like_dom3a"/>
</dbReference>
<dbReference type="InterPro" id="IPR036045">
    <property type="entry name" value="Sec1-like_sf"/>
</dbReference>
<organism evidence="3">
    <name type="scientific">Notodromas monacha</name>
    <dbReference type="NCBI Taxonomy" id="399045"/>
    <lineage>
        <taxon>Eukaryota</taxon>
        <taxon>Metazoa</taxon>
        <taxon>Ecdysozoa</taxon>
        <taxon>Arthropoda</taxon>
        <taxon>Crustacea</taxon>
        <taxon>Oligostraca</taxon>
        <taxon>Ostracoda</taxon>
        <taxon>Podocopa</taxon>
        <taxon>Podocopida</taxon>
        <taxon>Cypridocopina</taxon>
        <taxon>Cypridoidea</taxon>
        <taxon>Cyprididae</taxon>
        <taxon>Notodromas</taxon>
    </lineage>
</organism>
<dbReference type="PANTHER" id="PTHR11679">
    <property type="entry name" value="VESICLE PROTEIN SORTING-ASSOCIATED"/>
    <property type="match status" value="1"/>
</dbReference>
<dbReference type="InterPro" id="IPR043154">
    <property type="entry name" value="Sec-1-like_dom1"/>
</dbReference>
<comment type="similarity">
    <text evidence="1">Belongs to the STXBP/unc-18/SEC1 family.</text>
</comment>
<dbReference type="Gene3D" id="3.90.830.10">
    <property type="entry name" value="Syntaxin Binding Protein 1, Chain A, domain 2"/>
    <property type="match status" value="1"/>
</dbReference>
<dbReference type="InterPro" id="IPR001619">
    <property type="entry name" value="Sec1-like"/>
</dbReference>
<feature type="region of interest" description="Disordered" evidence="2">
    <location>
        <begin position="314"/>
        <end position="336"/>
    </location>
</feature>
<dbReference type="Proteomes" id="UP000678499">
    <property type="component" value="Unassembled WGS sequence"/>
</dbReference>
<dbReference type="GO" id="GO:0016192">
    <property type="term" value="P:vesicle-mediated transport"/>
    <property type="evidence" value="ECO:0007669"/>
    <property type="project" value="InterPro"/>
</dbReference>
<evidence type="ECO:0000256" key="1">
    <source>
        <dbReference type="ARBA" id="ARBA00009884"/>
    </source>
</evidence>
<evidence type="ECO:0000313" key="4">
    <source>
        <dbReference type="Proteomes" id="UP000678499"/>
    </source>
</evidence>
<name>A0A7R9BPA5_9CRUS</name>
<dbReference type="Gene3D" id="3.40.50.2060">
    <property type="match status" value="1"/>
</dbReference>
<dbReference type="SUPFAM" id="SSF56815">
    <property type="entry name" value="Sec1/munc18-like (SM) proteins"/>
    <property type="match status" value="1"/>
</dbReference>
<sequence>MEHQYGLRTLLHEKLQGEVFSVCSHGQPKDHGNNPRPHVLVIDKASLGVVSRLFRMSQLVSLGIIIVEDLEKRREPLRQLDALYLVEPTVKNCDTIIQDYEDRNQTPLYACFDDELLNKLAAANVGKFVKTLKELNISFDPVDQAAASLEIPRTLEAYHVAQLATNRVSFLQTIANKVGDVCAVVHDYPKTIRYRKAFPRNAELAKLIQRKMEELRLDDPPPGKYHYGKNSVVLILDRGYDCISPFIHDLNYEAMAKDLFDIHDHYKYKTSTGSEKEVILDENDDLWMLERHKHIAAVSRELAEHAKRFKEMRKFKRGSTGEQDTPQAYGESSGAVSSSTRELWRLIREMPQLHKELGHLAIHMNLAEQCLTVYKARELESTCLLEQALATGLEPDGTKVKNALDRLIPFLVNTKSLSEADKTRLAALYVVTHANSLTPENLHKVLNIGNLPALKRAAIFNLEHFGVPVTNKSKSYPPEEKKSKKGVTFDATAFGSYDTARWVPKLRYILEDLMTDKLDLNDFPFATESSQRIVSPTTESSSAVEKAATKLKGGFQWVRKAAVRSDQKAEPQGSKDDKSFERTLLVGSARFRGENNPRRIQNFQSADPPRVVIVILGPVTHSEIRSAYLACSSNIPWHTTIVCSEVVNPEGMVDRISQMNTK</sequence>
<protein>
    <recommendedName>
        <fullName evidence="5">Syntaxin-binding protein 1</fullName>
    </recommendedName>
</protein>
<dbReference type="AlphaFoldDB" id="A0A7R9BPA5"/>
<dbReference type="Pfam" id="PF00995">
    <property type="entry name" value="Sec1"/>
    <property type="match status" value="1"/>
</dbReference>
<dbReference type="EMBL" id="CAJPEX010001067">
    <property type="protein sequence ID" value="CAG0918092.1"/>
    <property type="molecule type" value="Genomic_DNA"/>
</dbReference>
<dbReference type="Gene3D" id="1.25.40.60">
    <property type="match status" value="1"/>
</dbReference>
<proteinExistence type="inferred from homology"/>
<evidence type="ECO:0008006" key="5">
    <source>
        <dbReference type="Google" id="ProtNLM"/>
    </source>
</evidence>
<evidence type="ECO:0000313" key="3">
    <source>
        <dbReference type="EMBL" id="CAD7277940.1"/>
    </source>
</evidence>